<evidence type="ECO:0000259" key="3">
    <source>
        <dbReference type="Pfam" id="PF18912"/>
    </source>
</evidence>
<dbReference type="PANTHER" id="PTHR47505">
    <property type="entry name" value="DNA UTILIZATION PROTEIN YHGH"/>
    <property type="match status" value="1"/>
</dbReference>
<dbReference type="InterPro" id="IPR000836">
    <property type="entry name" value="PRTase_dom"/>
</dbReference>
<dbReference type="CDD" id="cd06223">
    <property type="entry name" value="PRTases_typeI"/>
    <property type="match status" value="1"/>
</dbReference>
<reference evidence="4 5" key="1">
    <citation type="submission" date="2015-09" db="EMBL/GenBank/DDBJ databases">
        <authorList>
            <consortium name="Swine Surveillance"/>
        </authorList>
    </citation>
    <scope>NUCLEOTIDE SEQUENCE [LARGE SCALE GENOMIC DNA]</scope>
    <source>
        <strain evidence="4 5">CECT 8383</strain>
    </source>
</reference>
<feature type="domain" description="Phosphoribosyltransferase" evidence="2">
    <location>
        <begin position="160"/>
        <end position="252"/>
    </location>
</feature>
<sequence length="274" mass="29831">MAETLIQTAVCQFAAPVLNRLARVIYPARCLHCGDMVEPTDGLSVGLCPSCWREVAFIGGLTCDACGVPLPGQSDRAELCDDCLSNPRPWSHGRAPLLYKGKGRHLVMALKHGDRLDIAPVAATWMARMAGDLIQPDTLIVPVPLHWRRRIARRYNQAALLALGVAKRLNRPCCPDLIQRHRATPSTRGQGRAARLTQMQGAFRIHPKRAHLLRGRPVLLVDDVMTTGATLAAVAETCKDGGATQLSVLLLARAQKAPYIGKIENTAQDTTEDT</sequence>
<dbReference type="Pfam" id="PF00156">
    <property type="entry name" value="Pribosyltran"/>
    <property type="match status" value="1"/>
</dbReference>
<gene>
    <name evidence="4" type="ORF">TM5383_02742</name>
</gene>
<comment type="similarity">
    <text evidence="1">Belongs to the ComF/GntX family.</text>
</comment>
<organism evidence="4 5">
    <name type="scientific">Thalassovita mediterranea</name>
    <dbReference type="NCBI Taxonomy" id="340021"/>
    <lineage>
        <taxon>Bacteria</taxon>
        <taxon>Pseudomonadati</taxon>
        <taxon>Pseudomonadota</taxon>
        <taxon>Alphaproteobacteria</taxon>
        <taxon>Rhodobacterales</taxon>
        <taxon>Roseobacteraceae</taxon>
        <taxon>Thalassovita</taxon>
    </lineage>
</organism>
<dbReference type="InterPro" id="IPR044005">
    <property type="entry name" value="DZR_2"/>
</dbReference>
<dbReference type="InterPro" id="IPR051910">
    <property type="entry name" value="ComF/GntX_DNA_util-trans"/>
</dbReference>
<dbReference type="RefSeq" id="WP_076400129.1">
    <property type="nucleotide sequence ID" value="NZ_CYSF01000016.1"/>
</dbReference>
<name>A0A0P1GRW6_9RHOB</name>
<evidence type="ECO:0000259" key="2">
    <source>
        <dbReference type="Pfam" id="PF00156"/>
    </source>
</evidence>
<accession>A0A0P1GRW6</accession>
<dbReference type="SUPFAM" id="SSF53271">
    <property type="entry name" value="PRTase-like"/>
    <property type="match status" value="1"/>
</dbReference>
<evidence type="ECO:0000313" key="5">
    <source>
        <dbReference type="Proteomes" id="UP000051681"/>
    </source>
</evidence>
<proteinExistence type="inferred from homology"/>
<dbReference type="EMBL" id="CYSF01000016">
    <property type="protein sequence ID" value="CUH85508.1"/>
    <property type="molecule type" value="Genomic_DNA"/>
</dbReference>
<protein>
    <submittedName>
        <fullName evidence="4">DNA utilization protein GntX</fullName>
    </submittedName>
</protein>
<evidence type="ECO:0000313" key="4">
    <source>
        <dbReference type="EMBL" id="CUH85508.1"/>
    </source>
</evidence>
<dbReference type="PANTHER" id="PTHR47505:SF1">
    <property type="entry name" value="DNA UTILIZATION PROTEIN YHGH"/>
    <property type="match status" value="1"/>
</dbReference>
<dbReference type="Pfam" id="PF18912">
    <property type="entry name" value="DZR_2"/>
    <property type="match status" value="1"/>
</dbReference>
<feature type="domain" description="Double zinc ribbon" evidence="3">
    <location>
        <begin position="22"/>
        <end position="84"/>
    </location>
</feature>
<dbReference type="AlphaFoldDB" id="A0A0P1GRW6"/>
<dbReference type="Proteomes" id="UP000051681">
    <property type="component" value="Unassembled WGS sequence"/>
</dbReference>
<dbReference type="Gene3D" id="3.40.50.2020">
    <property type="match status" value="1"/>
</dbReference>
<keyword evidence="5" id="KW-1185">Reference proteome</keyword>
<dbReference type="STRING" id="340021.TM5383_02742"/>
<dbReference type="OrthoDB" id="9779910at2"/>
<evidence type="ECO:0000256" key="1">
    <source>
        <dbReference type="ARBA" id="ARBA00008007"/>
    </source>
</evidence>
<dbReference type="InterPro" id="IPR029057">
    <property type="entry name" value="PRTase-like"/>
</dbReference>